<feature type="compositionally biased region" description="Low complexity" evidence="1">
    <location>
        <begin position="8"/>
        <end position="18"/>
    </location>
</feature>
<dbReference type="AlphaFoldDB" id="A0A6A6EY01"/>
<name>A0A6A6EY01_9PEZI</name>
<evidence type="ECO:0000313" key="2">
    <source>
        <dbReference type="EMBL" id="KAF2206332.1"/>
    </source>
</evidence>
<evidence type="ECO:0000256" key="1">
    <source>
        <dbReference type="SAM" id="MobiDB-lite"/>
    </source>
</evidence>
<dbReference type="OrthoDB" id="3650371at2759"/>
<evidence type="ECO:0000313" key="3">
    <source>
        <dbReference type="Proteomes" id="UP000799539"/>
    </source>
</evidence>
<protein>
    <submittedName>
        <fullName evidence="2">Uncharacterized protein</fullName>
    </submittedName>
</protein>
<proteinExistence type="predicted"/>
<reference evidence="2" key="1">
    <citation type="journal article" date="2020" name="Stud. Mycol.">
        <title>101 Dothideomycetes genomes: a test case for predicting lifestyles and emergence of pathogens.</title>
        <authorList>
            <person name="Haridas S."/>
            <person name="Albert R."/>
            <person name="Binder M."/>
            <person name="Bloem J."/>
            <person name="Labutti K."/>
            <person name="Salamov A."/>
            <person name="Andreopoulos B."/>
            <person name="Baker S."/>
            <person name="Barry K."/>
            <person name="Bills G."/>
            <person name="Bluhm B."/>
            <person name="Cannon C."/>
            <person name="Castanera R."/>
            <person name="Culley D."/>
            <person name="Daum C."/>
            <person name="Ezra D."/>
            <person name="Gonzalez J."/>
            <person name="Henrissat B."/>
            <person name="Kuo A."/>
            <person name="Liang C."/>
            <person name="Lipzen A."/>
            <person name="Lutzoni F."/>
            <person name="Magnuson J."/>
            <person name="Mondo S."/>
            <person name="Nolan M."/>
            <person name="Ohm R."/>
            <person name="Pangilinan J."/>
            <person name="Park H.-J."/>
            <person name="Ramirez L."/>
            <person name="Alfaro M."/>
            <person name="Sun H."/>
            <person name="Tritt A."/>
            <person name="Yoshinaga Y."/>
            <person name="Zwiers L.-H."/>
            <person name="Turgeon B."/>
            <person name="Goodwin S."/>
            <person name="Spatafora J."/>
            <person name="Crous P."/>
            <person name="Grigoriev I."/>
        </authorList>
    </citation>
    <scope>NUCLEOTIDE SEQUENCE</scope>
    <source>
        <strain evidence="2">SCOH1-5</strain>
    </source>
</reference>
<feature type="region of interest" description="Disordered" evidence="1">
    <location>
        <begin position="148"/>
        <end position="173"/>
    </location>
</feature>
<dbReference type="PANTHER" id="PTHR42085">
    <property type="entry name" value="F-BOX DOMAIN-CONTAINING PROTEIN"/>
    <property type="match status" value="1"/>
</dbReference>
<dbReference type="PANTHER" id="PTHR42085:SF2">
    <property type="entry name" value="F-BOX DOMAIN-CONTAINING PROTEIN"/>
    <property type="match status" value="1"/>
</dbReference>
<sequence>MEGSRSQTEPPGEGTPPTSNGLSLLFPPITIWEYAPTVNTDDKRPFPSSNLPTELRLLVYKHLLVANGPRYLQRYRLNLASLHPNIVATCRLIRQEATPVLYGCNEFAFSNRAYFRQFAQFVYDNRQFLQHLSAVDIDNVSTKELIQPDMTESDSRDLGPDPAGKAATVRPASSNPLRTTFSISNDARHDQYWTSVFIPGFLIEHSSFDGVLLPAKQTKLGTDTVIKVSAVNKKHHVPTTPQIRKSFVKAEEVKQ</sequence>
<keyword evidence="3" id="KW-1185">Reference proteome</keyword>
<feature type="region of interest" description="Disordered" evidence="1">
    <location>
        <begin position="1"/>
        <end position="22"/>
    </location>
</feature>
<accession>A0A6A6EY01</accession>
<dbReference type="EMBL" id="ML992723">
    <property type="protein sequence ID" value="KAF2206332.1"/>
    <property type="molecule type" value="Genomic_DNA"/>
</dbReference>
<organism evidence="2 3">
    <name type="scientific">Cercospora zeae-maydis SCOH1-5</name>
    <dbReference type="NCBI Taxonomy" id="717836"/>
    <lineage>
        <taxon>Eukaryota</taxon>
        <taxon>Fungi</taxon>
        <taxon>Dikarya</taxon>
        <taxon>Ascomycota</taxon>
        <taxon>Pezizomycotina</taxon>
        <taxon>Dothideomycetes</taxon>
        <taxon>Dothideomycetidae</taxon>
        <taxon>Mycosphaerellales</taxon>
        <taxon>Mycosphaerellaceae</taxon>
        <taxon>Cercospora</taxon>
    </lineage>
</organism>
<gene>
    <name evidence="2" type="ORF">CERZMDRAFT_103454</name>
</gene>
<dbReference type="InterPro" id="IPR038883">
    <property type="entry name" value="AN11006-like"/>
</dbReference>
<dbReference type="Proteomes" id="UP000799539">
    <property type="component" value="Unassembled WGS sequence"/>
</dbReference>